<dbReference type="InterPro" id="IPR039333">
    <property type="entry name" value="PYM1"/>
</dbReference>
<keyword evidence="4" id="KW-1185">Reference proteome</keyword>
<dbReference type="InterPro" id="IPR036348">
    <property type="entry name" value="WIBG_N_sf"/>
</dbReference>
<evidence type="ECO:0000313" key="3">
    <source>
        <dbReference type="EMBL" id="CAG8505682.1"/>
    </source>
</evidence>
<dbReference type="SUPFAM" id="SSF101931">
    <property type="entry name" value="Pym (Within the bgcn gene intron protein, WIBG), N-terminal domain"/>
    <property type="match status" value="1"/>
</dbReference>
<dbReference type="GO" id="GO:0035145">
    <property type="term" value="C:exon-exon junction complex"/>
    <property type="evidence" value="ECO:0007669"/>
    <property type="project" value="TreeGrafter"/>
</dbReference>
<dbReference type="EMBL" id="CAJVPK010000403">
    <property type="protein sequence ID" value="CAG8505682.1"/>
    <property type="molecule type" value="Genomic_DNA"/>
</dbReference>
<dbReference type="OrthoDB" id="21625at2759"/>
<feature type="compositionally biased region" description="Basic and acidic residues" evidence="1">
    <location>
        <begin position="59"/>
        <end position="72"/>
    </location>
</feature>
<name>A0A9N8ZSZ7_9GLOM</name>
<feature type="domain" description="WIBG Mago-binding" evidence="2">
    <location>
        <begin position="20"/>
        <end position="46"/>
    </location>
</feature>
<dbReference type="InterPro" id="IPR015362">
    <property type="entry name" value="WIBG_mago-bd"/>
</dbReference>
<reference evidence="3" key="1">
    <citation type="submission" date="2021-06" db="EMBL/GenBank/DDBJ databases">
        <authorList>
            <person name="Kallberg Y."/>
            <person name="Tangrot J."/>
            <person name="Rosling A."/>
        </authorList>
    </citation>
    <scope>NUCLEOTIDE SEQUENCE</scope>
    <source>
        <strain evidence="3">AZ414A</strain>
    </source>
</reference>
<dbReference type="GO" id="GO:1903259">
    <property type="term" value="P:exon-exon junction complex disassembly"/>
    <property type="evidence" value="ECO:0007669"/>
    <property type="project" value="InterPro"/>
</dbReference>
<dbReference type="PANTHER" id="PTHR22959">
    <property type="entry name" value="PYM PROTEIN"/>
    <property type="match status" value="1"/>
</dbReference>
<dbReference type="GO" id="GO:0005737">
    <property type="term" value="C:cytoplasm"/>
    <property type="evidence" value="ECO:0007669"/>
    <property type="project" value="TreeGrafter"/>
</dbReference>
<dbReference type="Pfam" id="PF09282">
    <property type="entry name" value="Mago-bind"/>
    <property type="match status" value="1"/>
</dbReference>
<comment type="caution">
    <text evidence="3">The sequence shown here is derived from an EMBL/GenBank/DDBJ whole genome shotgun (WGS) entry which is preliminary data.</text>
</comment>
<evidence type="ECO:0000259" key="2">
    <source>
        <dbReference type="SMART" id="SM01273"/>
    </source>
</evidence>
<dbReference type="AlphaFoldDB" id="A0A9N8ZSZ7"/>
<dbReference type="PANTHER" id="PTHR22959:SF0">
    <property type="entry name" value="PARTNER OF Y14 AND MAGO"/>
    <property type="match status" value="1"/>
</dbReference>
<protein>
    <submittedName>
        <fullName evidence="3">11234_t:CDS:1</fullName>
    </submittedName>
</protein>
<dbReference type="Proteomes" id="UP000789706">
    <property type="component" value="Unassembled WGS sequence"/>
</dbReference>
<feature type="region of interest" description="Disordered" evidence="1">
    <location>
        <begin position="57"/>
        <end position="86"/>
    </location>
</feature>
<proteinExistence type="predicted"/>
<evidence type="ECO:0000256" key="1">
    <source>
        <dbReference type="SAM" id="MobiDB-lite"/>
    </source>
</evidence>
<dbReference type="SMART" id="SM01273">
    <property type="entry name" value="Mago-bind"/>
    <property type="match status" value="1"/>
</dbReference>
<sequence length="86" mass="9924">MLSDKNKNITPAGIIVTETNNRIIPATRRPDGSLRKERRVRPGFIPQEDIAIYKNRFVAKKEHTEHNKRNENNENNENNGISSQNN</sequence>
<evidence type="ECO:0000313" key="4">
    <source>
        <dbReference type="Proteomes" id="UP000789706"/>
    </source>
</evidence>
<accession>A0A9N8ZSZ7</accession>
<organism evidence="3 4">
    <name type="scientific">Diversispora eburnea</name>
    <dbReference type="NCBI Taxonomy" id="1213867"/>
    <lineage>
        <taxon>Eukaryota</taxon>
        <taxon>Fungi</taxon>
        <taxon>Fungi incertae sedis</taxon>
        <taxon>Mucoromycota</taxon>
        <taxon>Glomeromycotina</taxon>
        <taxon>Glomeromycetes</taxon>
        <taxon>Diversisporales</taxon>
        <taxon>Diversisporaceae</taxon>
        <taxon>Diversispora</taxon>
    </lineage>
</organism>
<dbReference type="GO" id="GO:0003723">
    <property type="term" value="F:RNA binding"/>
    <property type="evidence" value="ECO:0007669"/>
    <property type="project" value="TreeGrafter"/>
</dbReference>
<gene>
    <name evidence="3" type="ORF">DEBURN_LOCUS4911</name>
</gene>